<organism evidence="2 3">
    <name type="scientific">Gregarina niphandrodes</name>
    <name type="common">Septate eugregarine</name>
    <dbReference type="NCBI Taxonomy" id="110365"/>
    <lineage>
        <taxon>Eukaryota</taxon>
        <taxon>Sar</taxon>
        <taxon>Alveolata</taxon>
        <taxon>Apicomplexa</taxon>
        <taxon>Conoidasida</taxon>
        <taxon>Gregarinasina</taxon>
        <taxon>Eugregarinorida</taxon>
        <taxon>Gregarinidae</taxon>
        <taxon>Gregarina</taxon>
    </lineage>
</organism>
<sequence>MPYNLLIGNLSKLPTSLDLVALNYFESHMLDVPGLAYEIWLSPIPCSNELLSCCWRCDVVPKKSHNVLSEEGTYFSSVRFILGWNGIATNFLENACPSNIYCSILVPLWKAPLIQYTRANLLQKLTSEHILDVIKAAAFNGYRLIFIADKPLETFLMFADVLHQALQLLRNTNVQRDKITHMVGNAHTVGNASPMGGNANPMGGNANPMGGNANPMGGNANPMGGNASPKLLLAGLPVIRRILAVMDTSLVLYDKGGLGNLADAIQPQTPHCFLRSGCFEIETCMSSLMHKMTNTHVPLLFLLTEASRVRSIMASIPKPGTDVSGSADPSIAETTSMETTSMETTSMDTASMDTTSMQPNSQKPKLKKWPLPLVQVSDITTFSDSQLTELFTECADFKTIIVDFQEAGRMGGRREYPAFSEIAVHEVVYERGFPENLPPHISLQMLRNEPTSFGERHFDDAVYNAALHVPMDDHVLHVSSSLDHFEPVRDQELKEFIQSALATPDDPTISPATSIAVAKSEKGLRPSLKMSLFNFFDTTNFLANRTSDSAAD</sequence>
<accession>A0A023B7Y5</accession>
<feature type="region of interest" description="Disordered" evidence="1">
    <location>
        <begin position="319"/>
        <end position="345"/>
    </location>
</feature>
<reference evidence="2" key="1">
    <citation type="submission" date="2013-12" db="EMBL/GenBank/DDBJ databases">
        <authorList>
            <person name="Omoto C.K."/>
            <person name="Sibley D."/>
            <person name="Venepally P."/>
            <person name="Hadjithomas M."/>
            <person name="Karamycheva S."/>
            <person name="Brunk B."/>
            <person name="Roos D."/>
            <person name="Caler E."/>
            <person name="Lorenzi H."/>
        </authorList>
    </citation>
    <scope>NUCLEOTIDE SEQUENCE</scope>
</reference>
<feature type="compositionally biased region" description="Low complexity" evidence="1">
    <location>
        <begin position="332"/>
        <end position="345"/>
    </location>
</feature>
<dbReference type="GeneID" id="22912333"/>
<keyword evidence="3" id="KW-1185">Reference proteome</keyword>
<evidence type="ECO:0000313" key="3">
    <source>
        <dbReference type="Proteomes" id="UP000019763"/>
    </source>
</evidence>
<protein>
    <submittedName>
        <fullName evidence="2">Uncharacterized protein</fullName>
    </submittedName>
</protein>
<dbReference type="EMBL" id="AFNH02000482">
    <property type="protein sequence ID" value="EZG68155.1"/>
    <property type="molecule type" value="Genomic_DNA"/>
</dbReference>
<dbReference type="AlphaFoldDB" id="A0A023B7Y5"/>
<dbReference type="RefSeq" id="XP_011130049.1">
    <property type="nucleotide sequence ID" value="XM_011131747.1"/>
</dbReference>
<proteinExistence type="predicted"/>
<name>A0A023B7Y5_GRENI</name>
<dbReference type="VEuPathDB" id="CryptoDB:GNI_063750"/>
<evidence type="ECO:0000313" key="2">
    <source>
        <dbReference type="EMBL" id="EZG68155.1"/>
    </source>
</evidence>
<comment type="caution">
    <text evidence="2">The sequence shown here is derived from an EMBL/GenBank/DDBJ whole genome shotgun (WGS) entry which is preliminary data.</text>
</comment>
<dbReference type="Proteomes" id="UP000019763">
    <property type="component" value="Unassembled WGS sequence"/>
</dbReference>
<evidence type="ECO:0000256" key="1">
    <source>
        <dbReference type="SAM" id="MobiDB-lite"/>
    </source>
</evidence>
<gene>
    <name evidence="2" type="ORF">GNI_063750</name>
</gene>